<dbReference type="Gene3D" id="3.20.20.80">
    <property type="entry name" value="Glycosidases"/>
    <property type="match status" value="1"/>
</dbReference>
<dbReference type="InterPro" id="IPR000421">
    <property type="entry name" value="FA58C"/>
</dbReference>
<dbReference type="PROSITE" id="PS51257">
    <property type="entry name" value="PROKAR_LIPOPROTEIN"/>
    <property type="match status" value="1"/>
</dbReference>
<dbReference type="InterPro" id="IPR048912">
    <property type="entry name" value="BetaGal1-like_ABD1"/>
</dbReference>
<dbReference type="EMBL" id="NFIJ01000026">
    <property type="protein sequence ID" value="OUO02801.1"/>
    <property type="molecule type" value="Genomic_DNA"/>
</dbReference>
<evidence type="ECO:0000256" key="6">
    <source>
        <dbReference type="RuleBase" id="RU003679"/>
    </source>
</evidence>
<dbReference type="FunFam" id="3.20.20.80:FF:000017">
    <property type="entry name" value="Beta-galactosidase"/>
    <property type="match status" value="1"/>
</dbReference>
<dbReference type="Pfam" id="PF21467">
    <property type="entry name" value="BetaGal_gal-bd"/>
    <property type="match status" value="1"/>
</dbReference>
<dbReference type="GO" id="GO:0005975">
    <property type="term" value="P:carbohydrate metabolic process"/>
    <property type="evidence" value="ECO:0007669"/>
    <property type="project" value="InterPro"/>
</dbReference>
<feature type="chain" id="PRO_5040393546" evidence="7">
    <location>
        <begin position="28"/>
        <end position="779"/>
    </location>
</feature>
<evidence type="ECO:0000256" key="7">
    <source>
        <dbReference type="SAM" id="SignalP"/>
    </source>
</evidence>
<dbReference type="Pfam" id="PF01301">
    <property type="entry name" value="Glyco_hydro_35"/>
    <property type="match status" value="1"/>
</dbReference>
<dbReference type="Proteomes" id="UP000195975">
    <property type="component" value="Unassembled WGS sequence"/>
</dbReference>
<evidence type="ECO:0000256" key="2">
    <source>
        <dbReference type="ARBA" id="ARBA00022729"/>
    </source>
</evidence>
<dbReference type="Pfam" id="PF00754">
    <property type="entry name" value="F5_F8_type_C"/>
    <property type="match status" value="1"/>
</dbReference>
<keyword evidence="5" id="KW-0326">Glycosidase</keyword>
<dbReference type="Pfam" id="PF21317">
    <property type="entry name" value="BetaGal_ABD_1"/>
    <property type="match status" value="1"/>
</dbReference>
<accession>A0A9Q5SPH3</accession>
<reference evidence="10" key="1">
    <citation type="submission" date="2017-04" db="EMBL/GenBank/DDBJ databases">
        <title>Function of individual gut microbiota members based on whole genome sequencing of pure cultures obtained from chicken caecum.</title>
        <authorList>
            <person name="Medvecky M."/>
            <person name="Cejkova D."/>
            <person name="Polansky O."/>
            <person name="Karasova D."/>
            <person name="Kubasova T."/>
            <person name="Cizek A."/>
            <person name="Rychlik I."/>
        </authorList>
    </citation>
    <scope>NUCLEOTIDE SEQUENCE [LARGE SCALE GENOMIC DNA]</scope>
    <source>
        <strain evidence="10">An42</strain>
    </source>
</reference>
<keyword evidence="3" id="KW-0378">Hydrolase</keyword>
<proteinExistence type="inferred from homology"/>
<dbReference type="RefSeq" id="WP_021861811.1">
    <property type="nucleotide sequence ID" value="NZ_CAJLBM010000029.1"/>
</dbReference>
<dbReference type="InterPro" id="IPR001944">
    <property type="entry name" value="Glycoside_Hdrlase_35"/>
</dbReference>
<keyword evidence="2 7" id="KW-0732">Signal</keyword>
<dbReference type="InterPro" id="IPR008979">
    <property type="entry name" value="Galactose-bd-like_sf"/>
</dbReference>
<dbReference type="PROSITE" id="PS50022">
    <property type="entry name" value="FA58C_3"/>
    <property type="match status" value="1"/>
</dbReference>
<dbReference type="AlphaFoldDB" id="A0A9Q5SPH3"/>
<evidence type="ECO:0000313" key="9">
    <source>
        <dbReference type="EMBL" id="OUO02801.1"/>
    </source>
</evidence>
<dbReference type="PRINTS" id="PR00742">
    <property type="entry name" value="GLHYDRLASE35"/>
</dbReference>
<dbReference type="SUPFAM" id="SSF49785">
    <property type="entry name" value="Galactose-binding domain-like"/>
    <property type="match status" value="3"/>
</dbReference>
<evidence type="ECO:0000256" key="4">
    <source>
        <dbReference type="ARBA" id="ARBA00023180"/>
    </source>
</evidence>
<evidence type="ECO:0000256" key="5">
    <source>
        <dbReference type="ARBA" id="ARBA00023295"/>
    </source>
</evidence>
<evidence type="ECO:0000259" key="8">
    <source>
        <dbReference type="PROSITE" id="PS50022"/>
    </source>
</evidence>
<keyword evidence="4" id="KW-0325">Glycoprotein</keyword>
<gene>
    <name evidence="9" type="ORF">B5F96_16625</name>
</gene>
<organism evidence="9 10">
    <name type="scientific">Parabacteroides johnsonii</name>
    <dbReference type="NCBI Taxonomy" id="387661"/>
    <lineage>
        <taxon>Bacteria</taxon>
        <taxon>Pseudomonadati</taxon>
        <taxon>Bacteroidota</taxon>
        <taxon>Bacteroidia</taxon>
        <taxon>Bacteroidales</taxon>
        <taxon>Tannerellaceae</taxon>
        <taxon>Parabacteroides</taxon>
    </lineage>
</organism>
<dbReference type="PANTHER" id="PTHR23421">
    <property type="entry name" value="BETA-GALACTOSIDASE RELATED"/>
    <property type="match status" value="1"/>
</dbReference>
<dbReference type="FunFam" id="2.60.120.260:FF:000021">
    <property type="entry name" value="Beta-galactosidase"/>
    <property type="match status" value="1"/>
</dbReference>
<evidence type="ECO:0000256" key="1">
    <source>
        <dbReference type="ARBA" id="ARBA00009809"/>
    </source>
</evidence>
<name>A0A9Q5SPH3_9BACT</name>
<dbReference type="SUPFAM" id="SSF51445">
    <property type="entry name" value="(Trans)glycosidases"/>
    <property type="match status" value="1"/>
</dbReference>
<comment type="similarity">
    <text evidence="1 6">Belongs to the glycosyl hydrolase 35 family.</text>
</comment>
<feature type="signal peptide" evidence="7">
    <location>
        <begin position="1"/>
        <end position="27"/>
    </location>
</feature>
<evidence type="ECO:0000313" key="10">
    <source>
        <dbReference type="Proteomes" id="UP000195975"/>
    </source>
</evidence>
<sequence length="779" mass="88579">MKYLQNTAIWLTALLLFAFSGCNQKPAGEHTFAIGNKTFLLDGKPFVIKAAEIHYTRIPAEYWEHRIQLCKALGMNTICIYAFWNIHEQKPGEFDFSGQNDIAAFCRLAQKYDMYIMLRPGPYVCSEWEMGGLPWWLLKKDDIKLRTNDPYFLERTKLFMNEIGKQLADLQITKGGNIIMVQVENEYGSYATDKEYIANIRDIVKGAGFTDVPLFQCDWSSNFQNNALDDLVWTINFGTGANIDEQFKKLKEVRPNTPLMCSEFWSGWFDHWGRKHETRDAETMVSGLKDMLDRGISFSLYMTHGGTTFGHWGGANSPAYSAMCSSYDYDAPISEAGWTTPKYFKLRELLADYMDEGKTQSEVPAAKPIIEIPEFEIKEVAPLFGNLPEPKTSENIQPMEQFDQGWGTILYRTTLPAVTSGTTLLITEVHDWAQVYANGKLLGRLDRRRGENSLKLPALAAGTQLDILIEAMGRVNFDKAIHDRKGITEKVELLNESSTQELKNWQVYSFPVDYPFVKDKKYAPGKKLDGPAYYRATFNLEEAGDVFLDMQTWGKGMVWVNGKAIGRFWEIGPQQTLFMPGCWLKKGENEIIVLDLLGPEKATIKGLDKPILDMLRAEAPMTHRKEGENLNLKNEKPVASGTLKPGNGWQEVKFDAPVKARFFCFEALSSQNGNDNAAIAEFYLLGENGKPLSRQHWQIAYADSEETRGGNFTADKIFDLQESTYWSTARGDKYPHQVVIDLREEVVVSGFQYLPRAEEGYPGMVKEYKAYTKMSPFKF</sequence>
<dbReference type="InterPro" id="IPR048913">
    <property type="entry name" value="BetaGal_gal-bd"/>
</dbReference>
<dbReference type="InterPro" id="IPR017853">
    <property type="entry name" value="GH"/>
</dbReference>
<dbReference type="Gene3D" id="2.60.120.260">
    <property type="entry name" value="Galactose-binding domain-like"/>
    <property type="match status" value="4"/>
</dbReference>
<comment type="caution">
    <text evidence="9">The sequence shown here is derived from an EMBL/GenBank/DDBJ whole genome shotgun (WGS) entry which is preliminary data.</text>
</comment>
<feature type="domain" description="F5/8 type C" evidence="8">
    <location>
        <begin position="680"/>
        <end position="779"/>
    </location>
</feature>
<evidence type="ECO:0000256" key="3">
    <source>
        <dbReference type="ARBA" id="ARBA00022801"/>
    </source>
</evidence>
<dbReference type="GO" id="GO:0004553">
    <property type="term" value="F:hydrolase activity, hydrolyzing O-glycosyl compounds"/>
    <property type="evidence" value="ECO:0007669"/>
    <property type="project" value="InterPro"/>
</dbReference>
<protein>
    <submittedName>
        <fullName evidence="9">Beta-galactosidase</fullName>
    </submittedName>
</protein>
<dbReference type="InterPro" id="IPR031330">
    <property type="entry name" value="Gly_Hdrlase_35_cat"/>
</dbReference>